<keyword evidence="2" id="KW-1185">Reference proteome</keyword>
<evidence type="ECO:0000313" key="1">
    <source>
        <dbReference type="EMBL" id="KYN10347.1"/>
    </source>
</evidence>
<name>A0A195DBY7_9HYME</name>
<gene>
    <name evidence="1" type="ORF">ALC57_17534</name>
</gene>
<proteinExistence type="predicted"/>
<protein>
    <submittedName>
        <fullName evidence="1">Uncharacterized protein</fullName>
    </submittedName>
</protein>
<evidence type="ECO:0000313" key="2">
    <source>
        <dbReference type="Proteomes" id="UP000078492"/>
    </source>
</evidence>
<sequence length="170" mass="19453">VIQLVTPDRRASIEFTFSDDICNSKRRYCYGRLASLGLFNWTFNRFIPIWKPFIAWIAACALAGLSNDTKPENTERLSQIDASFVVASRSEICPQLPSHLPKHLLWLVARSMKTLDEMTLPNGRNICMSSPSPNSWGRWPVKKRPRGREDDATHRDLFASLTTNIRDTLM</sequence>
<dbReference type="Proteomes" id="UP000078492">
    <property type="component" value="Unassembled WGS sequence"/>
</dbReference>
<reference evidence="1 2" key="1">
    <citation type="submission" date="2015-09" db="EMBL/GenBank/DDBJ databases">
        <title>Trachymyrmex cornetzi WGS genome.</title>
        <authorList>
            <person name="Nygaard S."/>
            <person name="Hu H."/>
            <person name="Boomsma J."/>
            <person name="Zhang G."/>
        </authorList>
    </citation>
    <scope>NUCLEOTIDE SEQUENCE [LARGE SCALE GENOMIC DNA]</scope>
    <source>
        <strain evidence="1">Tcor2-1</strain>
        <tissue evidence="1">Whole body</tissue>
    </source>
</reference>
<feature type="non-terminal residue" evidence="1">
    <location>
        <position position="1"/>
    </location>
</feature>
<organism evidence="1 2">
    <name type="scientific">Trachymyrmex cornetzi</name>
    <dbReference type="NCBI Taxonomy" id="471704"/>
    <lineage>
        <taxon>Eukaryota</taxon>
        <taxon>Metazoa</taxon>
        <taxon>Ecdysozoa</taxon>
        <taxon>Arthropoda</taxon>
        <taxon>Hexapoda</taxon>
        <taxon>Insecta</taxon>
        <taxon>Pterygota</taxon>
        <taxon>Neoptera</taxon>
        <taxon>Endopterygota</taxon>
        <taxon>Hymenoptera</taxon>
        <taxon>Apocrita</taxon>
        <taxon>Aculeata</taxon>
        <taxon>Formicoidea</taxon>
        <taxon>Formicidae</taxon>
        <taxon>Myrmicinae</taxon>
        <taxon>Trachymyrmex</taxon>
    </lineage>
</organism>
<dbReference type="AlphaFoldDB" id="A0A195DBY7"/>
<dbReference type="EMBL" id="KQ981010">
    <property type="protein sequence ID" value="KYN10347.1"/>
    <property type="molecule type" value="Genomic_DNA"/>
</dbReference>
<accession>A0A195DBY7</accession>